<sequence length="84" mass="9597">MSSNTFREAIVHQRLTQKVLHNACPASCSHFRKHSASISNQTFQPHQNHKFCTPHFCKSQGNHNYIFQSQQIQPSGTQSSNNPF</sequence>
<evidence type="ECO:0000313" key="2">
    <source>
        <dbReference type="Proteomes" id="UP000077315"/>
    </source>
</evidence>
<dbReference type="RefSeq" id="XP_018286755.1">
    <property type="nucleotide sequence ID" value="XM_018432450.1"/>
</dbReference>
<dbReference type="EMBL" id="KV440994">
    <property type="protein sequence ID" value="OAD68715.1"/>
    <property type="molecule type" value="Genomic_DNA"/>
</dbReference>
<dbReference type="GeneID" id="28993356"/>
<dbReference type="VEuPathDB" id="FungiDB:PHYBLDRAFT_150308"/>
<accession>A0A162WKZ2</accession>
<gene>
    <name evidence="1" type="ORF">PHYBLDRAFT_150308</name>
</gene>
<reference evidence="2" key="1">
    <citation type="submission" date="2015-06" db="EMBL/GenBank/DDBJ databases">
        <title>Expansion of signal transduction pathways in fungi by whole-genome duplication.</title>
        <authorList>
            <consortium name="DOE Joint Genome Institute"/>
            <person name="Corrochano L.M."/>
            <person name="Kuo A."/>
            <person name="Marcet-Houben M."/>
            <person name="Polaino S."/>
            <person name="Salamov A."/>
            <person name="Villalobos J.M."/>
            <person name="Alvarez M.I."/>
            <person name="Avalos J."/>
            <person name="Benito E.P."/>
            <person name="Benoit I."/>
            <person name="Burger G."/>
            <person name="Camino L.P."/>
            <person name="Canovas D."/>
            <person name="Cerda-Olmedo E."/>
            <person name="Cheng J.-F."/>
            <person name="Dominguez A."/>
            <person name="Elias M."/>
            <person name="Eslava A.P."/>
            <person name="Glaser F."/>
            <person name="Grimwood J."/>
            <person name="Gutierrez G."/>
            <person name="Heitman J."/>
            <person name="Henrissat B."/>
            <person name="Iturriaga E.A."/>
            <person name="Lang B.F."/>
            <person name="Lavin J.L."/>
            <person name="Lee S."/>
            <person name="Li W."/>
            <person name="Lindquist E."/>
            <person name="Lopez-Garcia S."/>
            <person name="Luque E.M."/>
            <person name="Marcos A.T."/>
            <person name="Martin J."/>
            <person name="McCluskey K."/>
            <person name="Medina H.R."/>
            <person name="Miralles-Duran A."/>
            <person name="Miyazaki A."/>
            <person name="Munoz-Torres E."/>
            <person name="Oguiza J.A."/>
            <person name="Ohm R."/>
            <person name="Olmedo M."/>
            <person name="Orejas M."/>
            <person name="Ortiz-Castellanos L."/>
            <person name="Pisabarro A.G."/>
            <person name="Rodriguez-Romero J."/>
            <person name="Ruiz-Herrera J."/>
            <person name="Ruiz-Vazquez R."/>
            <person name="Sanz C."/>
            <person name="Schackwitz W."/>
            <person name="Schmutz J."/>
            <person name="Shahriari M."/>
            <person name="Shelest E."/>
            <person name="Silva-Franco F."/>
            <person name="Soanes D."/>
            <person name="Syed K."/>
            <person name="Tagua V.G."/>
            <person name="Talbot N.J."/>
            <person name="Thon M."/>
            <person name="De vries R.P."/>
            <person name="Wiebenga A."/>
            <person name="Yadav J.S."/>
            <person name="Braun E.L."/>
            <person name="Baker S."/>
            <person name="Garre V."/>
            <person name="Horwitz B."/>
            <person name="Torres-Martinez S."/>
            <person name="Idnurm A."/>
            <person name="Herrera-Estrella A."/>
            <person name="Gabaldon T."/>
            <person name="Grigoriev I.V."/>
        </authorList>
    </citation>
    <scope>NUCLEOTIDE SEQUENCE [LARGE SCALE GENOMIC DNA]</scope>
    <source>
        <strain evidence="2">NRRL 1555(-)</strain>
    </source>
</reference>
<dbReference type="Proteomes" id="UP000077315">
    <property type="component" value="Unassembled WGS sequence"/>
</dbReference>
<proteinExistence type="predicted"/>
<keyword evidence="2" id="KW-1185">Reference proteome</keyword>
<dbReference type="InParanoid" id="A0A162WKZ2"/>
<organism evidence="1 2">
    <name type="scientific">Phycomyces blakesleeanus (strain ATCC 8743b / DSM 1359 / FGSC 10004 / NBRC 33097 / NRRL 1555)</name>
    <dbReference type="NCBI Taxonomy" id="763407"/>
    <lineage>
        <taxon>Eukaryota</taxon>
        <taxon>Fungi</taxon>
        <taxon>Fungi incertae sedis</taxon>
        <taxon>Mucoromycota</taxon>
        <taxon>Mucoromycotina</taxon>
        <taxon>Mucoromycetes</taxon>
        <taxon>Mucorales</taxon>
        <taxon>Phycomycetaceae</taxon>
        <taxon>Phycomyces</taxon>
    </lineage>
</organism>
<name>A0A162WKZ2_PHYB8</name>
<dbReference type="AlphaFoldDB" id="A0A162WKZ2"/>
<evidence type="ECO:0000313" key="1">
    <source>
        <dbReference type="EMBL" id="OAD68715.1"/>
    </source>
</evidence>
<protein>
    <submittedName>
        <fullName evidence="1">Uncharacterized protein</fullName>
    </submittedName>
</protein>